<evidence type="ECO:0000256" key="1">
    <source>
        <dbReference type="SAM" id="MobiDB-lite"/>
    </source>
</evidence>
<dbReference type="PANTHER" id="PTHR14445:SF36">
    <property type="entry name" value="FI03272P-RELATED"/>
    <property type="match status" value="1"/>
</dbReference>
<evidence type="ECO:0000313" key="3">
    <source>
        <dbReference type="EMBL" id="KAF9535741.1"/>
    </source>
</evidence>
<feature type="compositionally biased region" description="Low complexity" evidence="1">
    <location>
        <begin position="881"/>
        <end position="906"/>
    </location>
</feature>
<feature type="compositionally biased region" description="Low complexity" evidence="1">
    <location>
        <begin position="448"/>
        <end position="466"/>
    </location>
</feature>
<keyword evidence="4" id="KW-1185">Reference proteome</keyword>
<comment type="caution">
    <text evidence="3">The sequence shown here is derived from an EMBL/GenBank/DDBJ whole genome shotgun (WGS) entry which is preliminary data.</text>
</comment>
<feature type="compositionally biased region" description="Polar residues" evidence="1">
    <location>
        <begin position="41"/>
        <end position="50"/>
    </location>
</feature>
<sequence length="1144" mass="121898">MSTTTMHFGPEWMRTKHQPTSRPQHPPSPPPANGLPASASGTSTYSSLVSATPPAPSDKIDDAHPFRYSKEEMLSIFQEGGGKGGLGIEVERWEGVVRELAADPVALREMSETEKKLFAGSLNSEMRRRPSQSTDFLSPLNTSVERPRMLHSVSATTNSPLRERFGGLKRRDSSGGTADLSTLPIPRKPSISALPSPGGMHSPRDVVPPRTRVGHTPNFDGVLNNGESWVARRRASEASMKAATRDGQTLEQAPVTSGIREEKEEDHPAATQQVNGDGHASLSSSSPDYNGAVSGGTSISNDVVQMGAEHNVSGIGSSGNERTNIVSPPGLIDPNTIQWSYKDPTGQTQGPFTAEIMHSWHKGGYFTPDLPMKRIHVDEQWITLQDLVSQATTDNIFLTPPRPVPPPGLNRTSPMRGYSTQEHVFNEPYQPAPLRSLRTSTLESFMGGADSPSSSFGASQFSNSSPDPTAFGGRENRAYFASDINGRTGFGMQNQQHFPSNSHGGMEYNHDYGAKTQTPLYGNFLDRGLNSHASINPLGISQEPWPMASGIQSFGLGPPITGLPSHLDHPQSLYGQEVMGRSFSQNSNSASYTESVQQHQTPLHLNSLGYINQFEASAGSPYSAISEKGHQLSNQVDFGHQQQSASGFGLQALEPINSQIAQPPSDSFSIPTQSPWNTVSDPVINSALTVVEEPLVAGSEDYAPNTLVAIHVEDAPNFIPADTTSSSPAELSDALNQKLSLDESDTQTTTESTSASESSAPAPSTEPTKRSKKSKAGTKVSVDIIAPVDQSSAVTKSAWAKDEGGKKSTSTSVSLRDIQEAEAKKQESRKAAEREKERARVTGSIIETKEDAQPFTAAWGLPTSQAGNRTGVSLSIREPLPTASPSSATTPATPVWAAPPKTPAAKKSMKEIQEEEEKRKKQVAAKESAAAAAQKRAYAETMAKNAPSPSPVAPVNTVWTTVGANGKTAAAAAAAAASPTRPSAPSTTASSSRVPTTSTHKPAANSVVKARPSTKVEEISETPSHDFLKWLGDSLKGLNNSVNVEEIMAMLLSFPIDADSSTQEIISDTIYANSTTLDGRRFASEFVTKRKADAATRPKGSALNNGKVATKSVSIADVVKSVPKPAQPEWGFKVVNKKKKGGKA</sequence>
<evidence type="ECO:0000313" key="4">
    <source>
        <dbReference type="Proteomes" id="UP000807306"/>
    </source>
</evidence>
<reference evidence="3" key="1">
    <citation type="submission" date="2020-11" db="EMBL/GenBank/DDBJ databases">
        <authorList>
            <consortium name="DOE Joint Genome Institute"/>
            <person name="Ahrendt S."/>
            <person name="Riley R."/>
            <person name="Andreopoulos W."/>
            <person name="Labutti K."/>
            <person name="Pangilinan J."/>
            <person name="Ruiz-Duenas F.J."/>
            <person name="Barrasa J.M."/>
            <person name="Sanchez-Garcia M."/>
            <person name="Camarero S."/>
            <person name="Miyauchi S."/>
            <person name="Serrano A."/>
            <person name="Linde D."/>
            <person name="Babiker R."/>
            <person name="Drula E."/>
            <person name="Ayuso-Fernandez I."/>
            <person name="Pacheco R."/>
            <person name="Padilla G."/>
            <person name="Ferreira P."/>
            <person name="Barriuso J."/>
            <person name="Kellner H."/>
            <person name="Castanera R."/>
            <person name="Alfaro M."/>
            <person name="Ramirez L."/>
            <person name="Pisabarro A.G."/>
            <person name="Kuo A."/>
            <person name="Tritt A."/>
            <person name="Lipzen A."/>
            <person name="He G."/>
            <person name="Yan M."/>
            <person name="Ng V."/>
            <person name="Cullen D."/>
            <person name="Martin F."/>
            <person name="Rosso M.-N."/>
            <person name="Henrissat B."/>
            <person name="Hibbett D."/>
            <person name="Martinez A.T."/>
            <person name="Grigoriev I.V."/>
        </authorList>
    </citation>
    <scope>NUCLEOTIDE SEQUENCE</scope>
    <source>
        <strain evidence="3">CBS 506.95</strain>
    </source>
</reference>
<dbReference type="SUPFAM" id="SSF55277">
    <property type="entry name" value="GYF domain"/>
    <property type="match status" value="1"/>
</dbReference>
<feature type="region of interest" description="Disordered" evidence="1">
    <location>
        <begin position="1"/>
        <end position="63"/>
    </location>
</feature>
<name>A0A9P6JWJ2_9AGAR</name>
<feature type="region of interest" description="Disordered" evidence="1">
    <location>
        <begin position="876"/>
        <end position="928"/>
    </location>
</feature>
<dbReference type="PANTHER" id="PTHR14445">
    <property type="entry name" value="GRB10 INTERACTING GYF PROTEIN"/>
    <property type="match status" value="1"/>
</dbReference>
<dbReference type="InterPro" id="IPR051640">
    <property type="entry name" value="GRB10-interact_GYF"/>
</dbReference>
<feature type="region of interest" description="Disordered" evidence="1">
    <location>
        <begin position="741"/>
        <end position="778"/>
    </location>
</feature>
<dbReference type="SMART" id="SM00444">
    <property type="entry name" value="GYF"/>
    <property type="match status" value="1"/>
</dbReference>
<dbReference type="Pfam" id="PF02213">
    <property type="entry name" value="GYF"/>
    <property type="match status" value="1"/>
</dbReference>
<accession>A0A9P6JWJ2</accession>
<feature type="compositionally biased region" description="Basic and acidic residues" evidence="1">
    <location>
        <begin position="908"/>
        <end position="919"/>
    </location>
</feature>
<feature type="compositionally biased region" description="Basic and acidic residues" evidence="1">
    <location>
        <begin position="164"/>
        <end position="173"/>
    </location>
</feature>
<gene>
    <name evidence="3" type="ORF">CPB83DRAFT_842258</name>
</gene>
<dbReference type="CDD" id="cd00072">
    <property type="entry name" value="GYF"/>
    <property type="match status" value="1"/>
</dbReference>
<feature type="domain" description="GYF" evidence="2">
    <location>
        <begin position="336"/>
        <end position="388"/>
    </location>
</feature>
<dbReference type="OrthoDB" id="6415790at2759"/>
<dbReference type="InterPro" id="IPR003169">
    <property type="entry name" value="GYF"/>
</dbReference>
<feature type="compositionally biased region" description="Pro residues" evidence="1">
    <location>
        <begin position="24"/>
        <end position="33"/>
    </location>
</feature>
<feature type="compositionally biased region" description="Polar residues" evidence="1">
    <location>
        <begin position="270"/>
        <end position="288"/>
    </location>
</feature>
<dbReference type="Gene3D" id="3.30.1490.40">
    <property type="match status" value="1"/>
</dbReference>
<feature type="compositionally biased region" description="Polar residues" evidence="1">
    <location>
        <begin position="246"/>
        <end position="255"/>
    </location>
</feature>
<feature type="compositionally biased region" description="Basic and acidic residues" evidence="1">
    <location>
        <begin position="817"/>
        <end position="839"/>
    </location>
</feature>
<feature type="region of interest" description="Disordered" evidence="1">
    <location>
        <begin position="164"/>
        <end position="297"/>
    </location>
</feature>
<feature type="compositionally biased region" description="Low complexity" evidence="1">
    <location>
        <begin position="973"/>
        <end position="999"/>
    </location>
</feature>
<feature type="region of interest" description="Disordered" evidence="1">
    <location>
        <begin position="445"/>
        <end position="474"/>
    </location>
</feature>
<evidence type="ECO:0000259" key="2">
    <source>
        <dbReference type="PROSITE" id="PS50829"/>
    </source>
</evidence>
<dbReference type="GO" id="GO:0005829">
    <property type="term" value="C:cytosol"/>
    <property type="evidence" value="ECO:0007669"/>
    <property type="project" value="TreeGrafter"/>
</dbReference>
<feature type="compositionally biased region" description="Basic and acidic residues" evidence="1">
    <location>
        <begin position="259"/>
        <end position="268"/>
    </location>
</feature>
<feature type="compositionally biased region" description="Low complexity" evidence="1">
    <location>
        <begin position="748"/>
        <end position="766"/>
    </location>
</feature>
<protein>
    <recommendedName>
        <fullName evidence="2">GYF domain-containing protein</fullName>
    </recommendedName>
</protein>
<proteinExistence type="predicted"/>
<dbReference type="PROSITE" id="PS50829">
    <property type="entry name" value="GYF"/>
    <property type="match status" value="1"/>
</dbReference>
<dbReference type="Proteomes" id="UP000807306">
    <property type="component" value="Unassembled WGS sequence"/>
</dbReference>
<dbReference type="InterPro" id="IPR035445">
    <property type="entry name" value="GYF-like_dom_sf"/>
</dbReference>
<dbReference type="EMBL" id="MU157824">
    <property type="protein sequence ID" value="KAF9535741.1"/>
    <property type="molecule type" value="Genomic_DNA"/>
</dbReference>
<dbReference type="AlphaFoldDB" id="A0A9P6JWJ2"/>
<feature type="region of interest" description="Disordered" evidence="1">
    <location>
        <begin position="973"/>
        <end position="1018"/>
    </location>
</feature>
<organism evidence="3 4">
    <name type="scientific">Crepidotus variabilis</name>
    <dbReference type="NCBI Taxonomy" id="179855"/>
    <lineage>
        <taxon>Eukaryota</taxon>
        <taxon>Fungi</taxon>
        <taxon>Dikarya</taxon>
        <taxon>Basidiomycota</taxon>
        <taxon>Agaricomycotina</taxon>
        <taxon>Agaricomycetes</taxon>
        <taxon>Agaricomycetidae</taxon>
        <taxon>Agaricales</taxon>
        <taxon>Agaricineae</taxon>
        <taxon>Crepidotaceae</taxon>
        <taxon>Crepidotus</taxon>
    </lineage>
</organism>
<feature type="region of interest" description="Disordered" evidence="1">
    <location>
        <begin position="791"/>
        <end position="839"/>
    </location>
</feature>